<sequence>MMRQPRPSLGSAGPWTETWRSAQRAC</sequence>
<accession>A0A0E9U8C4</accession>
<feature type="region of interest" description="Disordered" evidence="1">
    <location>
        <begin position="1"/>
        <end position="26"/>
    </location>
</feature>
<evidence type="ECO:0000256" key="1">
    <source>
        <dbReference type="SAM" id="MobiDB-lite"/>
    </source>
</evidence>
<dbReference type="EMBL" id="GBXM01046408">
    <property type="protein sequence ID" value="JAH62169.1"/>
    <property type="molecule type" value="Transcribed_RNA"/>
</dbReference>
<reference evidence="2" key="1">
    <citation type="submission" date="2014-11" db="EMBL/GenBank/DDBJ databases">
        <authorList>
            <person name="Amaro Gonzalez C."/>
        </authorList>
    </citation>
    <scope>NUCLEOTIDE SEQUENCE</scope>
</reference>
<reference evidence="2" key="2">
    <citation type="journal article" date="2015" name="Fish Shellfish Immunol.">
        <title>Early steps in the European eel (Anguilla anguilla)-Vibrio vulnificus interaction in the gills: Role of the RtxA13 toxin.</title>
        <authorList>
            <person name="Callol A."/>
            <person name="Pajuelo D."/>
            <person name="Ebbesson L."/>
            <person name="Teles M."/>
            <person name="MacKenzie S."/>
            <person name="Amaro C."/>
        </authorList>
    </citation>
    <scope>NUCLEOTIDE SEQUENCE</scope>
</reference>
<organism evidence="2">
    <name type="scientific">Anguilla anguilla</name>
    <name type="common">European freshwater eel</name>
    <name type="synonym">Muraena anguilla</name>
    <dbReference type="NCBI Taxonomy" id="7936"/>
    <lineage>
        <taxon>Eukaryota</taxon>
        <taxon>Metazoa</taxon>
        <taxon>Chordata</taxon>
        <taxon>Craniata</taxon>
        <taxon>Vertebrata</taxon>
        <taxon>Euteleostomi</taxon>
        <taxon>Actinopterygii</taxon>
        <taxon>Neopterygii</taxon>
        <taxon>Teleostei</taxon>
        <taxon>Anguilliformes</taxon>
        <taxon>Anguillidae</taxon>
        <taxon>Anguilla</taxon>
    </lineage>
</organism>
<name>A0A0E9U8C4_ANGAN</name>
<dbReference type="AlphaFoldDB" id="A0A0E9U8C4"/>
<protein>
    <submittedName>
        <fullName evidence="2">Uncharacterized protein</fullName>
    </submittedName>
</protein>
<evidence type="ECO:0000313" key="2">
    <source>
        <dbReference type="EMBL" id="JAH62169.1"/>
    </source>
</evidence>
<proteinExistence type="predicted"/>